<sequence length="185" mass="20797">MPHYQDLSIFTVPASFRGKSKITVQLWWIVQATIFAWSPQVLYQWRVFLLRLFGAKIGKHVKIRSSVQVTYPWLVSVGDYSWIGDECVLYSLGRIDIGQHVALAHQVYVNTGGHEYQKKTFDIFSKPVVIEDECWITNDVYVAPGVTIGKGTIVSARSSVLKDLPAGKICVGTPAKPIKDREMLA</sequence>
<dbReference type="Pfam" id="PF00132">
    <property type="entry name" value="Hexapep"/>
    <property type="match status" value="1"/>
</dbReference>
<evidence type="ECO:0000256" key="1">
    <source>
        <dbReference type="ARBA" id="ARBA00007274"/>
    </source>
</evidence>
<dbReference type="EMBL" id="VMRJ01000002">
    <property type="protein sequence ID" value="TVT41515.1"/>
    <property type="molecule type" value="Genomic_DNA"/>
</dbReference>
<dbReference type="InterPro" id="IPR051159">
    <property type="entry name" value="Hexapeptide_acetyltransf"/>
</dbReference>
<proteinExistence type="inferred from homology"/>
<dbReference type="AlphaFoldDB" id="A0A558BYA5"/>
<dbReference type="SUPFAM" id="SSF51161">
    <property type="entry name" value="Trimeric LpxA-like enzymes"/>
    <property type="match status" value="1"/>
</dbReference>
<dbReference type="OrthoDB" id="2643438at2"/>
<name>A0A558BYA5_9BACT</name>
<comment type="similarity">
    <text evidence="1">Belongs to the transferase hexapeptide repeat family.</text>
</comment>
<dbReference type="InterPro" id="IPR001451">
    <property type="entry name" value="Hexapep"/>
</dbReference>
<evidence type="ECO:0000256" key="2">
    <source>
        <dbReference type="ARBA" id="ARBA00022679"/>
    </source>
</evidence>
<dbReference type="RefSeq" id="WP_144846483.1">
    <property type="nucleotide sequence ID" value="NZ_VMRJ01000002.1"/>
</dbReference>
<comment type="caution">
    <text evidence="3">The sequence shown here is derived from an EMBL/GenBank/DDBJ whole genome shotgun (WGS) entry which is preliminary data.</text>
</comment>
<dbReference type="Gene3D" id="2.160.10.10">
    <property type="entry name" value="Hexapeptide repeat proteins"/>
    <property type="match status" value="1"/>
</dbReference>
<protein>
    <submittedName>
        <fullName evidence="3">Colanic acid biosynthesis acetyltransferase WcaF</fullName>
    </submittedName>
</protein>
<dbReference type="InterPro" id="IPR011004">
    <property type="entry name" value="Trimer_LpxA-like_sf"/>
</dbReference>
<organism evidence="3 4">
    <name type="scientific">Hymenobacter setariae</name>
    <dbReference type="NCBI Taxonomy" id="2594794"/>
    <lineage>
        <taxon>Bacteria</taxon>
        <taxon>Pseudomonadati</taxon>
        <taxon>Bacteroidota</taxon>
        <taxon>Cytophagia</taxon>
        <taxon>Cytophagales</taxon>
        <taxon>Hymenobacteraceae</taxon>
        <taxon>Hymenobacter</taxon>
    </lineage>
</organism>
<dbReference type="Proteomes" id="UP000317624">
    <property type="component" value="Unassembled WGS sequence"/>
</dbReference>
<accession>A0A558BYA5</accession>
<dbReference type="PANTHER" id="PTHR23416">
    <property type="entry name" value="SIALIC ACID SYNTHASE-RELATED"/>
    <property type="match status" value="1"/>
</dbReference>
<reference evidence="3 4" key="1">
    <citation type="submission" date="2019-07" db="EMBL/GenBank/DDBJ databases">
        <title>Hymenobacter sp. straun FUR1 Genome sequencing and assembly.</title>
        <authorList>
            <person name="Chhetri G."/>
        </authorList>
    </citation>
    <scope>NUCLEOTIDE SEQUENCE [LARGE SCALE GENOMIC DNA]</scope>
    <source>
        <strain evidence="3 4">Fur1</strain>
    </source>
</reference>
<dbReference type="GO" id="GO:0008374">
    <property type="term" value="F:O-acyltransferase activity"/>
    <property type="evidence" value="ECO:0007669"/>
    <property type="project" value="TreeGrafter"/>
</dbReference>
<dbReference type="NCBIfam" id="NF007797">
    <property type="entry name" value="PRK10502.1"/>
    <property type="match status" value="1"/>
</dbReference>
<keyword evidence="4" id="KW-1185">Reference proteome</keyword>
<gene>
    <name evidence="3" type="primary">wcaF</name>
    <name evidence="3" type="ORF">FNT36_08740</name>
</gene>
<dbReference type="GO" id="GO:0005829">
    <property type="term" value="C:cytosol"/>
    <property type="evidence" value="ECO:0007669"/>
    <property type="project" value="TreeGrafter"/>
</dbReference>
<dbReference type="PANTHER" id="PTHR23416:SF23">
    <property type="entry name" value="ACETYLTRANSFERASE C18B11.09C-RELATED"/>
    <property type="match status" value="1"/>
</dbReference>
<evidence type="ECO:0000313" key="4">
    <source>
        <dbReference type="Proteomes" id="UP000317624"/>
    </source>
</evidence>
<evidence type="ECO:0000313" key="3">
    <source>
        <dbReference type="EMBL" id="TVT41515.1"/>
    </source>
</evidence>
<keyword evidence="2 3" id="KW-0808">Transferase</keyword>